<dbReference type="Proteomes" id="UP000305451">
    <property type="component" value="Unassembled WGS sequence"/>
</dbReference>
<evidence type="ECO:0000313" key="1">
    <source>
        <dbReference type="EMBL" id="TGY92019.1"/>
    </source>
</evidence>
<protein>
    <recommendedName>
        <fullName evidence="3">STAS/SEC14 domain-containing protein</fullName>
    </recommendedName>
</protein>
<dbReference type="OrthoDB" id="9913431at2"/>
<reference evidence="1 2" key="1">
    <citation type="journal article" date="2013" name="Int. J. Syst. Evol. Microbiol.">
        <title>Marinicauda pacifica gen. nov., sp. nov., a prosthecate alphaproteobacterium of the family Hyphomonadaceae isolated from deep seawater.</title>
        <authorList>
            <person name="Zhang X.Y."/>
            <person name="Li G.W."/>
            <person name="Wang C.S."/>
            <person name="Zhang Y.J."/>
            <person name="Xu X.W."/>
            <person name="Li H."/>
            <person name="Liu A."/>
            <person name="Liu C."/>
            <person name="Xie B.B."/>
            <person name="Qin Q.L."/>
            <person name="Xu Z."/>
            <person name="Chen X.L."/>
            <person name="Zhou B.C."/>
            <person name="Zhang Y.Z."/>
        </authorList>
    </citation>
    <scope>NUCLEOTIDE SEQUENCE [LARGE SCALE GENOMIC DNA]</scope>
    <source>
        <strain evidence="1 2">P-1 km-3</strain>
    </source>
</reference>
<keyword evidence="2" id="KW-1185">Reference proteome</keyword>
<evidence type="ECO:0000313" key="2">
    <source>
        <dbReference type="Proteomes" id="UP000305451"/>
    </source>
</evidence>
<dbReference type="RefSeq" id="WP_135945151.1">
    <property type="nucleotide sequence ID" value="NZ_BMEI01000003.1"/>
</dbReference>
<comment type="caution">
    <text evidence="1">The sequence shown here is derived from an EMBL/GenBank/DDBJ whole genome shotgun (WGS) entry which is preliminary data.</text>
</comment>
<sequence length="139" mass="16006">MTASRPRRPLIPRAHAAEYQGAYVDIDPDNGFVLMRLTQFRSDVRARDAFDFCMEMYEEQALRTIVLDMRDARWPLQTAGLAARFREHAARVPRSRVAVLCVEPGSEIMTAHREANIEAGHEVLYTDDEDAAWVFILRR</sequence>
<dbReference type="AlphaFoldDB" id="A0A4V3RYW1"/>
<gene>
    <name evidence="1" type="ORF">E5162_10130</name>
</gene>
<accession>A0A4V3RYW1</accession>
<organism evidence="1 2">
    <name type="scientific">Marinicauda pacifica</name>
    <dbReference type="NCBI Taxonomy" id="1133559"/>
    <lineage>
        <taxon>Bacteria</taxon>
        <taxon>Pseudomonadati</taxon>
        <taxon>Pseudomonadota</taxon>
        <taxon>Alphaproteobacteria</taxon>
        <taxon>Maricaulales</taxon>
        <taxon>Maricaulaceae</taxon>
        <taxon>Marinicauda</taxon>
    </lineage>
</organism>
<evidence type="ECO:0008006" key="3">
    <source>
        <dbReference type="Google" id="ProtNLM"/>
    </source>
</evidence>
<name>A0A4V3RYW1_9PROT</name>
<dbReference type="EMBL" id="SRXV01000003">
    <property type="protein sequence ID" value="TGY92019.1"/>
    <property type="molecule type" value="Genomic_DNA"/>
</dbReference>
<proteinExistence type="predicted"/>